<proteinExistence type="inferred from homology"/>
<feature type="compositionally biased region" description="Low complexity" evidence="11">
    <location>
        <begin position="472"/>
        <end position="484"/>
    </location>
</feature>
<name>A0AAE0H9R2_9PEZI</name>
<feature type="region of interest" description="Disordered" evidence="11">
    <location>
        <begin position="424"/>
        <end position="495"/>
    </location>
</feature>
<dbReference type="GO" id="GO:0016020">
    <property type="term" value="C:membrane"/>
    <property type="evidence" value="ECO:0007669"/>
    <property type="project" value="UniProtKB-SubCell"/>
</dbReference>
<feature type="compositionally biased region" description="Acidic residues" evidence="11">
    <location>
        <begin position="925"/>
        <end position="938"/>
    </location>
</feature>
<feature type="compositionally biased region" description="Polar residues" evidence="11">
    <location>
        <begin position="18"/>
        <end position="35"/>
    </location>
</feature>
<feature type="compositionally biased region" description="Basic and acidic residues" evidence="11">
    <location>
        <begin position="424"/>
        <end position="436"/>
    </location>
</feature>
<dbReference type="Proteomes" id="UP001278766">
    <property type="component" value="Unassembled WGS sequence"/>
</dbReference>
<dbReference type="InterPro" id="IPR002523">
    <property type="entry name" value="MgTranspt_CorA/ZnTranspt_ZntB"/>
</dbReference>
<dbReference type="PANTHER" id="PTHR48182">
    <property type="entry name" value="PROTEIN SERAC1"/>
    <property type="match status" value="1"/>
</dbReference>
<dbReference type="Pfam" id="PF01544">
    <property type="entry name" value="CorA"/>
    <property type="match status" value="1"/>
</dbReference>
<evidence type="ECO:0000256" key="4">
    <source>
        <dbReference type="ARBA" id="ARBA00007920"/>
    </source>
</evidence>
<evidence type="ECO:0000256" key="10">
    <source>
        <dbReference type="SAM" id="Coils"/>
    </source>
</evidence>
<dbReference type="SUPFAM" id="SSF144083">
    <property type="entry name" value="Magnesium transport protein CorA, transmembrane region"/>
    <property type="match status" value="1"/>
</dbReference>
<keyword evidence="10" id="KW-0175">Coiled coil</keyword>
<keyword evidence="6" id="KW-0256">Endoplasmic reticulum</keyword>
<dbReference type="InterPro" id="IPR052374">
    <property type="entry name" value="SERAC1"/>
</dbReference>
<dbReference type="Pfam" id="PF05057">
    <property type="entry name" value="DUF676"/>
    <property type="match status" value="1"/>
</dbReference>
<feature type="domain" description="DUF676" evidence="13">
    <location>
        <begin position="171"/>
        <end position="237"/>
    </location>
</feature>
<gene>
    <name evidence="14" type="ORF">B0H64DRAFT_328036</name>
</gene>
<feature type="compositionally biased region" description="Polar residues" evidence="11">
    <location>
        <begin position="1210"/>
        <end position="1222"/>
    </location>
</feature>
<accession>A0AAE0H9R2</accession>
<feature type="transmembrane region" description="Helical" evidence="12">
    <location>
        <begin position="1074"/>
        <end position="1096"/>
    </location>
</feature>
<feature type="region of interest" description="Disordered" evidence="11">
    <location>
        <begin position="1"/>
        <end position="68"/>
    </location>
</feature>
<keyword evidence="9 12" id="KW-0472">Membrane</keyword>
<feature type="compositionally biased region" description="Basic and acidic residues" evidence="11">
    <location>
        <begin position="952"/>
        <end position="963"/>
    </location>
</feature>
<evidence type="ECO:0000313" key="15">
    <source>
        <dbReference type="Proteomes" id="UP001278766"/>
    </source>
</evidence>
<keyword evidence="5 12" id="KW-0812">Transmembrane</keyword>
<evidence type="ECO:0000313" key="14">
    <source>
        <dbReference type="EMBL" id="KAK3292569.1"/>
    </source>
</evidence>
<keyword evidence="7 12" id="KW-1133">Transmembrane helix</keyword>
<feature type="region of interest" description="Disordered" evidence="11">
    <location>
        <begin position="108"/>
        <end position="134"/>
    </location>
</feature>
<feature type="compositionally biased region" description="Basic and acidic residues" evidence="11">
    <location>
        <begin position="450"/>
        <end position="465"/>
    </location>
</feature>
<dbReference type="GeneID" id="87837765"/>
<reference evidence="14" key="1">
    <citation type="journal article" date="2023" name="Mol. Phylogenet. Evol.">
        <title>Genome-scale phylogeny and comparative genomics of the fungal order Sordariales.</title>
        <authorList>
            <person name="Hensen N."/>
            <person name="Bonometti L."/>
            <person name="Westerberg I."/>
            <person name="Brannstrom I.O."/>
            <person name="Guillou S."/>
            <person name="Cros-Aarteil S."/>
            <person name="Calhoun S."/>
            <person name="Haridas S."/>
            <person name="Kuo A."/>
            <person name="Mondo S."/>
            <person name="Pangilinan J."/>
            <person name="Riley R."/>
            <person name="LaButti K."/>
            <person name="Andreopoulos B."/>
            <person name="Lipzen A."/>
            <person name="Chen C."/>
            <person name="Yan M."/>
            <person name="Daum C."/>
            <person name="Ng V."/>
            <person name="Clum A."/>
            <person name="Steindorff A."/>
            <person name="Ohm R.A."/>
            <person name="Martin F."/>
            <person name="Silar P."/>
            <person name="Natvig D.O."/>
            <person name="Lalanne C."/>
            <person name="Gautier V."/>
            <person name="Ament-Velasquez S.L."/>
            <person name="Kruys A."/>
            <person name="Hutchinson M.I."/>
            <person name="Powell A.J."/>
            <person name="Barry K."/>
            <person name="Miller A.N."/>
            <person name="Grigoriev I.V."/>
            <person name="Debuchy R."/>
            <person name="Gladieux P."/>
            <person name="Hiltunen Thoren M."/>
            <person name="Johannesson H."/>
        </authorList>
    </citation>
    <scope>NUCLEOTIDE SEQUENCE</scope>
    <source>
        <strain evidence="14">CBS 168.71</strain>
    </source>
</reference>
<feature type="compositionally biased region" description="Basic residues" evidence="11">
    <location>
        <begin position="1170"/>
        <end position="1186"/>
    </location>
</feature>
<comment type="caution">
    <text evidence="14">The sequence shown here is derived from an EMBL/GenBank/DDBJ whole genome shotgun (WGS) entry which is preliminary data.</text>
</comment>
<reference evidence="14" key="2">
    <citation type="submission" date="2023-06" db="EMBL/GenBank/DDBJ databases">
        <authorList>
            <consortium name="Lawrence Berkeley National Laboratory"/>
            <person name="Haridas S."/>
            <person name="Hensen N."/>
            <person name="Bonometti L."/>
            <person name="Westerberg I."/>
            <person name="Brannstrom I.O."/>
            <person name="Guillou S."/>
            <person name="Cros-Aarteil S."/>
            <person name="Calhoun S."/>
            <person name="Kuo A."/>
            <person name="Mondo S."/>
            <person name="Pangilinan J."/>
            <person name="Riley R."/>
            <person name="Labutti K."/>
            <person name="Andreopoulos B."/>
            <person name="Lipzen A."/>
            <person name="Chen C."/>
            <person name="Yanf M."/>
            <person name="Daum C."/>
            <person name="Ng V."/>
            <person name="Clum A."/>
            <person name="Steindorff A."/>
            <person name="Ohm R."/>
            <person name="Martin F."/>
            <person name="Silar P."/>
            <person name="Natvig D."/>
            <person name="Lalanne C."/>
            <person name="Gautier V."/>
            <person name="Ament-Velasquez S.L."/>
            <person name="Kruys A."/>
            <person name="Hutchinson M.I."/>
            <person name="Powell A.J."/>
            <person name="Barry K."/>
            <person name="Miller A.N."/>
            <person name="Grigoriev I.V."/>
            <person name="Debuchy R."/>
            <person name="Gladieux P."/>
            <person name="Thoren M.H."/>
            <person name="Johannesson H."/>
        </authorList>
    </citation>
    <scope>NUCLEOTIDE SEQUENCE</scope>
    <source>
        <strain evidence="14">CBS 168.71</strain>
    </source>
</reference>
<evidence type="ECO:0000256" key="6">
    <source>
        <dbReference type="ARBA" id="ARBA00022824"/>
    </source>
</evidence>
<dbReference type="Gene3D" id="1.20.58.340">
    <property type="entry name" value="Magnesium transport protein CorA, transmembrane region"/>
    <property type="match status" value="1"/>
</dbReference>
<dbReference type="GO" id="GO:0005739">
    <property type="term" value="C:mitochondrion"/>
    <property type="evidence" value="ECO:0007669"/>
    <property type="project" value="UniProtKB-SubCell"/>
</dbReference>
<sequence length="1233" mass="138248">MERDGNSRNSTDEADVVSTKNADTDATTAHIQTKDFSAPPSQDDAVRGGQKGQVGVSAGREPVDSGPGFVDVNGDVGGSGHNETVVDVIAVPCPGADPINTWTFGHETSRHETSGDASVPGEMGSRSSSRRSGPWVTKNLRMAASIARVSLYRHRALEDGMTLKSLAGDLLDQVDRIRDGAAARPLFFIGHSIGGLVVKYALVRANHGSQYRTIVDNCHGVTFFGTPHQGSSYMSMTSLKESIQDILQLQGTLPQSLTDEINVRNLDLVGLHDEFVDMASEFRLWSFYETQESMLSGSAAGFSSDVQFGAPLVSVKSALLEVWQEDVYAVDSDHAHLASFGPSNARIMDSYLADFAQAIDKAARLNLAHRHTPLHLKSLVKVEVIGFYEDLEAMMASPRQQQGGETGSMIRLYSTKHPYKDFLKKGPDRCLTERLHKGPKRRSSKRSIGRRSEAEPSAREPKKEGAGLGLRSQTTDASQSTASTLSPNIVITTPRERPPLLRVPVQSAPLFRPPSPDSIASVSTTMSEPTLPLPSLGDFAGEDAHTIDLLAQQQAKSLMKEHGLTATAGFSRPSPSARKFMWVHMPFNNPVWVKEIFATISKTQGLEFSRLFDYDNWVSKQIQNRNSESQPAYLKAMCKYLSAADRLTSPRIPSPLFGPVSTGITPNCLFLYLPYLHFDTYQGMIRRRKLITKRRFHGRAKPVPRWVEQESLELKVIWEYIGFDPPLNCRRTLDQFGHHSLRDTNSRDDDQMLYKLTKKDAPAPWRRMANIGSARSSAGRSLPSAKGSSSSLYAGTDAEFGVEPGSELKDGNVLMVDQLWLWSIDMTTLVTFFSKRESSPTEGTLFQQADLRSSVYNELNGDLTGRTENTLDLAALIVWHAVTVLLDRSSHPDLEIFRLFDEAIGMLAERMTLNMKQFRISALDMEPDDEDGSDESGVEGESPTAIKKRHKRELERSERENRENTSALLELRDLEDELTTLSKLFDMQESTIRQMKEIYTSKDFNDTTKNGQDYLDEALEYLEDYKQQTAEMLKRVDTTRNDYEKMLEMVQRQAQVDEVRWSRLQAELASSQNLSVMIFTTFTVIFLPLTFFTGLFGMNTIEWQEEDIPSLRQIGAISLPASILLILVSLVAAFSWRVQGTFKATYNGIKTSWKMIKNVYSERLEPTSRKIAKRRRREEKKRRKREAKMAQDDQSYDFWAMVKRQQRSVQYQIPEQNVTGSTAVDAPKNRKRP</sequence>
<feature type="coiled-coil region" evidence="10">
    <location>
        <begin position="1015"/>
        <end position="1053"/>
    </location>
</feature>
<feature type="region of interest" description="Disordered" evidence="11">
    <location>
        <begin position="1210"/>
        <end position="1233"/>
    </location>
</feature>
<dbReference type="SUPFAM" id="SSF53474">
    <property type="entry name" value="alpha/beta-Hydrolases"/>
    <property type="match status" value="1"/>
</dbReference>
<organism evidence="14 15">
    <name type="scientific">Chaetomium fimeti</name>
    <dbReference type="NCBI Taxonomy" id="1854472"/>
    <lineage>
        <taxon>Eukaryota</taxon>
        <taxon>Fungi</taxon>
        <taxon>Dikarya</taxon>
        <taxon>Ascomycota</taxon>
        <taxon>Pezizomycotina</taxon>
        <taxon>Sordariomycetes</taxon>
        <taxon>Sordariomycetidae</taxon>
        <taxon>Sordariales</taxon>
        <taxon>Chaetomiaceae</taxon>
        <taxon>Chaetomium</taxon>
    </lineage>
</organism>
<dbReference type="InterPro" id="IPR029058">
    <property type="entry name" value="AB_hydrolase_fold"/>
</dbReference>
<evidence type="ECO:0000256" key="3">
    <source>
        <dbReference type="ARBA" id="ARBA00004240"/>
    </source>
</evidence>
<evidence type="ECO:0000256" key="5">
    <source>
        <dbReference type="ARBA" id="ARBA00022692"/>
    </source>
</evidence>
<dbReference type="InterPro" id="IPR007751">
    <property type="entry name" value="DUF676_lipase-like"/>
</dbReference>
<evidence type="ECO:0000256" key="1">
    <source>
        <dbReference type="ARBA" id="ARBA00004141"/>
    </source>
</evidence>
<feature type="region of interest" description="Disordered" evidence="11">
    <location>
        <begin position="925"/>
        <end position="964"/>
    </location>
</feature>
<feature type="compositionally biased region" description="Basic residues" evidence="11">
    <location>
        <begin position="437"/>
        <end position="449"/>
    </location>
</feature>
<evidence type="ECO:0000259" key="13">
    <source>
        <dbReference type="Pfam" id="PF05057"/>
    </source>
</evidence>
<evidence type="ECO:0000256" key="7">
    <source>
        <dbReference type="ARBA" id="ARBA00022989"/>
    </source>
</evidence>
<evidence type="ECO:0000256" key="9">
    <source>
        <dbReference type="ARBA" id="ARBA00023136"/>
    </source>
</evidence>
<dbReference type="RefSeq" id="XP_062656083.1">
    <property type="nucleotide sequence ID" value="XM_062800817.1"/>
</dbReference>
<dbReference type="AlphaFoldDB" id="A0AAE0H9R2"/>
<evidence type="ECO:0000256" key="2">
    <source>
        <dbReference type="ARBA" id="ARBA00004173"/>
    </source>
</evidence>
<dbReference type="GO" id="GO:0046873">
    <property type="term" value="F:metal ion transmembrane transporter activity"/>
    <property type="evidence" value="ECO:0007669"/>
    <property type="project" value="InterPro"/>
</dbReference>
<feature type="region of interest" description="Disordered" evidence="11">
    <location>
        <begin position="1170"/>
        <end position="1192"/>
    </location>
</feature>
<dbReference type="InterPro" id="IPR045863">
    <property type="entry name" value="CorA_TM1_TM2"/>
</dbReference>
<keyword evidence="8" id="KW-0496">Mitochondrion</keyword>
<evidence type="ECO:0000256" key="8">
    <source>
        <dbReference type="ARBA" id="ARBA00023128"/>
    </source>
</evidence>
<comment type="subcellular location">
    <subcellularLocation>
        <location evidence="3">Endoplasmic reticulum</location>
    </subcellularLocation>
    <subcellularLocation>
        <location evidence="1">Membrane</location>
        <topology evidence="1">Multi-pass membrane protein</topology>
    </subcellularLocation>
    <subcellularLocation>
        <location evidence="2">Mitochondrion</location>
    </subcellularLocation>
</comment>
<evidence type="ECO:0000256" key="12">
    <source>
        <dbReference type="SAM" id="Phobius"/>
    </source>
</evidence>
<dbReference type="EMBL" id="JAUEPN010000007">
    <property type="protein sequence ID" value="KAK3292569.1"/>
    <property type="molecule type" value="Genomic_DNA"/>
</dbReference>
<protein>
    <recommendedName>
        <fullName evidence="13">DUF676 domain-containing protein</fullName>
    </recommendedName>
</protein>
<dbReference type="PANTHER" id="PTHR48182:SF2">
    <property type="entry name" value="PROTEIN SERAC1"/>
    <property type="match status" value="1"/>
</dbReference>
<keyword evidence="15" id="KW-1185">Reference proteome</keyword>
<feature type="transmembrane region" description="Helical" evidence="12">
    <location>
        <begin position="1116"/>
        <end position="1136"/>
    </location>
</feature>
<comment type="similarity">
    <text evidence="4">Belongs to the putative lipase ROG1 family.</text>
</comment>
<dbReference type="GO" id="GO:0005783">
    <property type="term" value="C:endoplasmic reticulum"/>
    <property type="evidence" value="ECO:0007669"/>
    <property type="project" value="UniProtKB-SubCell"/>
</dbReference>
<evidence type="ECO:0000256" key="11">
    <source>
        <dbReference type="SAM" id="MobiDB-lite"/>
    </source>
</evidence>
<dbReference type="Gene3D" id="3.40.50.1820">
    <property type="entry name" value="alpha/beta hydrolase"/>
    <property type="match status" value="1"/>
</dbReference>